<dbReference type="GO" id="GO:0008270">
    <property type="term" value="F:zinc ion binding"/>
    <property type="evidence" value="ECO:0007669"/>
    <property type="project" value="InterPro"/>
</dbReference>
<feature type="domain" description="Enoyl reductase (ER)" evidence="1">
    <location>
        <begin position="10"/>
        <end position="317"/>
    </location>
</feature>
<dbReference type="PANTHER" id="PTHR44013">
    <property type="entry name" value="ZINC-TYPE ALCOHOL DEHYDROGENASE-LIKE PROTEIN C16A3.02C"/>
    <property type="match status" value="1"/>
</dbReference>
<dbReference type="Gene3D" id="3.40.50.720">
    <property type="entry name" value="NAD(P)-binding Rossmann-like Domain"/>
    <property type="match status" value="1"/>
</dbReference>
<dbReference type="Gene3D" id="3.90.180.10">
    <property type="entry name" value="Medium-chain alcohol dehydrogenases, catalytic domain"/>
    <property type="match status" value="1"/>
</dbReference>
<organism evidence="2 3">
    <name type="scientific">Pseudobythopirellula maris</name>
    <dbReference type="NCBI Taxonomy" id="2527991"/>
    <lineage>
        <taxon>Bacteria</taxon>
        <taxon>Pseudomonadati</taxon>
        <taxon>Planctomycetota</taxon>
        <taxon>Planctomycetia</taxon>
        <taxon>Pirellulales</taxon>
        <taxon>Lacipirellulaceae</taxon>
        <taxon>Pseudobythopirellula</taxon>
    </lineage>
</organism>
<evidence type="ECO:0000259" key="1">
    <source>
        <dbReference type="SMART" id="SM00829"/>
    </source>
</evidence>
<dbReference type="SMART" id="SM00829">
    <property type="entry name" value="PKS_ER"/>
    <property type="match status" value="1"/>
</dbReference>
<dbReference type="Pfam" id="PF08240">
    <property type="entry name" value="ADH_N"/>
    <property type="match status" value="1"/>
</dbReference>
<dbReference type="InterPro" id="IPR052733">
    <property type="entry name" value="Chloroplast_QOR"/>
</dbReference>
<dbReference type="InterPro" id="IPR002364">
    <property type="entry name" value="Quin_OxRdtase/zeta-crystal_CS"/>
</dbReference>
<dbReference type="InterPro" id="IPR013154">
    <property type="entry name" value="ADH-like_N"/>
</dbReference>
<dbReference type="SUPFAM" id="SSF50129">
    <property type="entry name" value="GroES-like"/>
    <property type="match status" value="1"/>
</dbReference>
<evidence type="ECO:0000313" key="3">
    <source>
        <dbReference type="Proteomes" id="UP000315440"/>
    </source>
</evidence>
<proteinExistence type="predicted"/>
<comment type="caution">
    <text evidence="2">The sequence shown here is derived from an EMBL/GenBank/DDBJ whole genome shotgun (WGS) entry which is preliminary data.</text>
</comment>
<dbReference type="InterPro" id="IPR020843">
    <property type="entry name" value="ER"/>
</dbReference>
<reference evidence="2 3" key="1">
    <citation type="submission" date="2019-02" db="EMBL/GenBank/DDBJ databases">
        <title>Deep-cultivation of Planctomycetes and their phenomic and genomic characterization uncovers novel biology.</title>
        <authorList>
            <person name="Wiegand S."/>
            <person name="Jogler M."/>
            <person name="Boedeker C."/>
            <person name="Pinto D."/>
            <person name="Vollmers J."/>
            <person name="Rivas-Marin E."/>
            <person name="Kohn T."/>
            <person name="Peeters S.H."/>
            <person name="Heuer A."/>
            <person name="Rast P."/>
            <person name="Oberbeckmann S."/>
            <person name="Bunk B."/>
            <person name="Jeske O."/>
            <person name="Meyerdierks A."/>
            <person name="Storesund J.E."/>
            <person name="Kallscheuer N."/>
            <person name="Luecker S."/>
            <person name="Lage O.M."/>
            <person name="Pohl T."/>
            <person name="Merkel B.J."/>
            <person name="Hornburger P."/>
            <person name="Mueller R.-W."/>
            <person name="Bruemmer F."/>
            <person name="Labrenz M."/>
            <person name="Spormann A.M."/>
            <person name="Op Den Camp H."/>
            <person name="Overmann J."/>
            <person name="Amann R."/>
            <person name="Jetten M.S.M."/>
            <person name="Mascher T."/>
            <person name="Medema M.H."/>
            <person name="Devos D.P."/>
            <person name="Kaster A.-K."/>
            <person name="Ovreas L."/>
            <person name="Rohde M."/>
            <person name="Galperin M.Y."/>
            <person name="Jogler C."/>
        </authorList>
    </citation>
    <scope>NUCLEOTIDE SEQUENCE [LARGE SCALE GENOMIC DNA]</scope>
    <source>
        <strain evidence="2 3">Mal64</strain>
    </source>
</reference>
<dbReference type="Pfam" id="PF13602">
    <property type="entry name" value="ADH_zinc_N_2"/>
    <property type="match status" value="1"/>
</dbReference>
<dbReference type="InterPro" id="IPR011032">
    <property type="entry name" value="GroES-like_sf"/>
</dbReference>
<dbReference type="PROSITE" id="PS01162">
    <property type="entry name" value="QOR_ZETA_CRYSTAL"/>
    <property type="match status" value="1"/>
</dbReference>
<protein>
    <submittedName>
        <fullName evidence="2">Zinc-type alcohol dehydrogenase-like protein</fullName>
    </submittedName>
</protein>
<dbReference type="GO" id="GO:0016491">
    <property type="term" value="F:oxidoreductase activity"/>
    <property type="evidence" value="ECO:0007669"/>
    <property type="project" value="InterPro"/>
</dbReference>
<dbReference type="InterPro" id="IPR036291">
    <property type="entry name" value="NAD(P)-bd_dom_sf"/>
</dbReference>
<dbReference type="CDD" id="cd08267">
    <property type="entry name" value="MDR1"/>
    <property type="match status" value="1"/>
</dbReference>
<dbReference type="AlphaFoldDB" id="A0A5C5ZS58"/>
<dbReference type="EMBL" id="SJPQ01000001">
    <property type="protein sequence ID" value="TWT90364.1"/>
    <property type="molecule type" value="Genomic_DNA"/>
</dbReference>
<dbReference type="RefSeq" id="WP_146397179.1">
    <property type="nucleotide sequence ID" value="NZ_SJPQ01000001.1"/>
</dbReference>
<dbReference type="PANTHER" id="PTHR44013:SF1">
    <property type="entry name" value="ZINC-TYPE ALCOHOL DEHYDROGENASE-LIKE PROTEIN C16A3.02C"/>
    <property type="match status" value="1"/>
</dbReference>
<dbReference type="SUPFAM" id="SSF51735">
    <property type="entry name" value="NAD(P)-binding Rossmann-fold domains"/>
    <property type="match status" value="1"/>
</dbReference>
<evidence type="ECO:0000313" key="2">
    <source>
        <dbReference type="EMBL" id="TWT90364.1"/>
    </source>
</evidence>
<accession>A0A5C5ZS58</accession>
<dbReference type="OrthoDB" id="9792162at2"/>
<sequence length="319" mass="34088">MRAIVYEDYGEPDVLLPTETAAPRPAADEVLIRVAAAGVNPIDARLRSGEVRWLLPGGFPRVPGYDVAGVVERAGRDCPLGEGQRVMAFLDHLYGGGYAELATCSATSVVPLPDDLPFEEVASMPLAGSTALQSLRDHGRLQKGDRVLLLGASGGVGAFAVQIAKAYGATVTGVASGKHEAFVCSLGADDFLDYERQDYAETGAQTGVQSGQCWDLVFDVAGKSSYQHAKPALTAEGRYVTTEPSFRGLAVALVTWPQSRQAKPMLAVSRGKDLEELLRLRNEGRLGVTVDRVYPLEEAAEAHRRIESESFCGKLVVTP</sequence>
<keyword evidence="3" id="KW-1185">Reference proteome</keyword>
<dbReference type="Proteomes" id="UP000315440">
    <property type="component" value="Unassembled WGS sequence"/>
</dbReference>
<gene>
    <name evidence="2" type="ORF">Mal64_07530</name>
</gene>
<name>A0A5C5ZS58_9BACT</name>